<dbReference type="Pfam" id="PF09961">
    <property type="entry name" value="DUF2195"/>
    <property type="match status" value="1"/>
</dbReference>
<feature type="chain" id="PRO_5044481137" description="DUF2195 family protein" evidence="1">
    <location>
        <begin position="21"/>
        <end position="126"/>
    </location>
</feature>
<name>A6X891_BRUA4</name>
<gene>
    <name evidence="2" type="ordered locus">Oant_4675</name>
</gene>
<evidence type="ECO:0008006" key="4">
    <source>
        <dbReference type="Google" id="ProtNLM"/>
    </source>
</evidence>
<dbReference type="Proteomes" id="UP000002301">
    <property type="component" value="Plasmid pOANT03"/>
</dbReference>
<proteinExistence type="predicted"/>
<evidence type="ECO:0000256" key="1">
    <source>
        <dbReference type="SAM" id="SignalP"/>
    </source>
</evidence>
<organism evidence="2 3">
    <name type="scientific">Brucella anthropi (strain ATCC 49188 / DSM 6882 / CCUG 24695 / JCM 21032 / LMG 3331 / NBRC 15819 / NCTC 12168 / Alc 37)</name>
    <name type="common">Ochrobactrum anthropi</name>
    <dbReference type="NCBI Taxonomy" id="439375"/>
    <lineage>
        <taxon>Bacteria</taxon>
        <taxon>Pseudomonadati</taxon>
        <taxon>Pseudomonadota</taxon>
        <taxon>Alphaproteobacteria</taxon>
        <taxon>Hyphomicrobiales</taxon>
        <taxon>Brucellaceae</taxon>
        <taxon>Brucella/Ochrobactrum group</taxon>
        <taxon>Brucella</taxon>
    </lineage>
</organism>
<keyword evidence="3" id="KW-1185">Reference proteome</keyword>
<accession>A6X891</accession>
<dbReference type="KEGG" id="oan:Oant_4675"/>
<dbReference type="PATRIC" id="fig|439375.7.peg.4938"/>
<dbReference type="RefSeq" id="WP_011983052.1">
    <property type="nucleotide sequence ID" value="NC_009671.1"/>
</dbReference>
<dbReference type="HOGENOM" id="CLU_163897_0_0_5"/>
<feature type="signal peptide" evidence="1">
    <location>
        <begin position="1"/>
        <end position="20"/>
    </location>
</feature>
<dbReference type="AlphaFoldDB" id="A6X891"/>
<keyword evidence="1" id="KW-0732">Signal</keyword>
<evidence type="ECO:0000313" key="2">
    <source>
        <dbReference type="EMBL" id="ABS17445.1"/>
    </source>
</evidence>
<evidence type="ECO:0000313" key="3">
    <source>
        <dbReference type="Proteomes" id="UP000002301"/>
    </source>
</evidence>
<reference evidence="2 3" key="1">
    <citation type="journal article" date="2011" name="J. Bacteriol.">
        <title>Genome of Ochrobactrum anthropi ATCC 49188 T, a versatile opportunistic pathogen and symbiont of several eukaryotic hosts.</title>
        <authorList>
            <person name="Chain P.S."/>
            <person name="Lang D.M."/>
            <person name="Comerci D.J."/>
            <person name="Malfatti S.A."/>
            <person name="Vergez L.M."/>
            <person name="Shin M."/>
            <person name="Ugalde R.A."/>
            <person name="Garcia E."/>
            <person name="Tolmasky M.E."/>
        </authorList>
    </citation>
    <scope>NUCLEOTIDE SEQUENCE [LARGE SCALE GENOMIC DNA]</scope>
    <source>
        <strain evidence="3">ATCC 49188 / DSM 6882 / CCUG 24695 / JCM 21032 / LMG 3331 / NBRC 15819 / NCTC 12168 / Alc 37</strain>
    </source>
</reference>
<dbReference type="InterPro" id="IPR018696">
    <property type="entry name" value="DUF2195"/>
</dbReference>
<geneLocation type="plasmid" evidence="2 3">
    <name>pOANT03</name>
</geneLocation>
<dbReference type="EMBL" id="CP000762">
    <property type="protein sequence ID" value="ABS17445.1"/>
    <property type="molecule type" value="Genomic_DNA"/>
</dbReference>
<sequence>MFRLIYGVVLTASFCGVAGAEDVGGVVFENKLAECVTVTGESAVLKANAITVKTHFRLNRPIGDCGCFSARAIYTSSVTIERVQEMLQQGIIPINKDAVKTLVLASEASLAGNRKINVQLTCARPT</sequence>
<protein>
    <recommendedName>
        <fullName evidence="4">DUF2195 family protein</fullName>
    </recommendedName>
</protein>
<keyword evidence="2" id="KW-0614">Plasmid</keyword>